<dbReference type="InterPro" id="IPR013785">
    <property type="entry name" value="Aldolase_TIM"/>
</dbReference>
<dbReference type="SUPFAM" id="SSF51569">
    <property type="entry name" value="Aldolase"/>
    <property type="match status" value="1"/>
</dbReference>
<keyword evidence="5 12" id="KW-0432">Leucine biosynthesis</keyword>
<dbReference type="Gene3D" id="3.30.160.270">
    <property type="match status" value="1"/>
</dbReference>
<keyword evidence="16" id="KW-1185">Reference proteome</keyword>
<feature type="region of interest" description="Regulatory domain" evidence="12">
    <location>
        <begin position="408"/>
        <end position="554"/>
    </location>
</feature>
<evidence type="ECO:0000313" key="15">
    <source>
        <dbReference type="EMBL" id="GGA49256.1"/>
    </source>
</evidence>
<dbReference type="Proteomes" id="UP000620046">
    <property type="component" value="Unassembled WGS sequence"/>
</dbReference>
<keyword evidence="8 12" id="KW-0479">Metal-binding</keyword>
<feature type="binding site" evidence="12">
    <location>
        <position position="255"/>
    </location>
    <ligand>
        <name>Mn(2+)</name>
        <dbReference type="ChEBI" id="CHEBI:29035"/>
    </ligand>
</feature>
<evidence type="ECO:0000256" key="2">
    <source>
        <dbReference type="ARBA" id="ARBA00009396"/>
    </source>
</evidence>
<feature type="compositionally biased region" description="Polar residues" evidence="13">
    <location>
        <begin position="1"/>
        <end position="15"/>
    </location>
</feature>
<evidence type="ECO:0000256" key="13">
    <source>
        <dbReference type="SAM" id="MobiDB-lite"/>
    </source>
</evidence>
<feature type="binding site" evidence="12">
    <location>
        <position position="221"/>
    </location>
    <ligand>
        <name>Mn(2+)</name>
        <dbReference type="ChEBI" id="CHEBI:29035"/>
    </ligand>
</feature>
<dbReference type="InterPro" id="IPR005671">
    <property type="entry name" value="LeuA_bact_synth"/>
</dbReference>
<dbReference type="Gene3D" id="3.20.20.70">
    <property type="entry name" value="Aldolase class I"/>
    <property type="match status" value="1"/>
</dbReference>
<comment type="catalytic activity">
    <reaction evidence="12">
        <text>3-methyl-2-oxobutanoate + acetyl-CoA + H2O = (2S)-2-isopropylmalate + CoA + H(+)</text>
        <dbReference type="Rhea" id="RHEA:21524"/>
        <dbReference type="ChEBI" id="CHEBI:1178"/>
        <dbReference type="ChEBI" id="CHEBI:11851"/>
        <dbReference type="ChEBI" id="CHEBI:15377"/>
        <dbReference type="ChEBI" id="CHEBI:15378"/>
        <dbReference type="ChEBI" id="CHEBI:57287"/>
        <dbReference type="ChEBI" id="CHEBI:57288"/>
        <dbReference type="EC" id="2.3.3.13"/>
    </reaction>
</comment>
<dbReference type="InterPro" id="IPR054691">
    <property type="entry name" value="LeuA/HCS_post-cat"/>
</dbReference>
<dbReference type="InterPro" id="IPR002034">
    <property type="entry name" value="AIPM/Hcit_synth_CS"/>
</dbReference>
<evidence type="ECO:0000256" key="3">
    <source>
        <dbReference type="ARBA" id="ARBA00012973"/>
    </source>
</evidence>
<keyword evidence="7 12" id="KW-0808">Transferase</keyword>
<comment type="caution">
    <text evidence="15">The sequence shown here is derived from an EMBL/GenBank/DDBJ whole genome shotgun (WGS) entry which is preliminary data.</text>
</comment>
<dbReference type="PROSITE" id="PS00815">
    <property type="entry name" value="AIPM_HOMOCIT_SYNTH_1"/>
    <property type="match status" value="1"/>
</dbReference>
<dbReference type="InterPro" id="IPR013709">
    <property type="entry name" value="2-isopropylmalate_synth_dimer"/>
</dbReference>
<feature type="compositionally biased region" description="Basic and acidic residues" evidence="13">
    <location>
        <begin position="530"/>
        <end position="543"/>
    </location>
</feature>
<dbReference type="PROSITE" id="PS50991">
    <property type="entry name" value="PYR_CT"/>
    <property type="match status" value="1"/>
</dbReference>
<dbReference type="CDD" id="cd07940">
    <property type="entry name" value="DRE_TIM_IPMS"/>
    <property type="match status" value="1"/>
</dbReference>
<feature type="region of interest" description="Disordered" evidence="13">
    <location>
        <begin position="1"/>
        <end position="21"/>
    </location>
</feature>
<comment type="similarity">
    <text evidence="2 12">Belongs to the alpha-IPM synthase/homocitrate synthase family. LeuA type 1 subfamily.</text>
</comment>
<evidence type="ECO:0000256" key="6">
    <source>
        <dbReference type="ARBA" id="ARBA00022605"/>
    </source>
</evidence>
<dbReference type="SMART" id="SM00917">
    <property type="entry name" value="LeuA_dimer"/>
    <property type="match status" value="1"/>
</dbReference>
<name>A0ABQ1GS00_9GAMM</name>
<dbReference type="InterPro" id="IPR036230">
    <property type="entry name" value="LeuA_allosteric_dom_sf"/>
</dbReference>
<comment type="function">
    <text evidence="11 12">Catalyzes the condensation of the acetyl group of acetyl-CoA with 3-methyl-2-oxobutanoate (2-ketoisovalerate) to form 3-carboxy-3-hydroxy-4-methylpentanoate (2-isopropylmalate).</text>
</comment>
<dbReference type="Pfam" id="PF00682">
    <property type="entry name" value="HMGL-like"/>
    <property type="match status" value="1"/>
</dbReference>
<dbReference type="PROSITE" id="PS00816">
    <property type="entry name" value="AIPM_HOMOCIT_SYNTH_2"/>
    <property type="match status" value="1"/>
</dbReference>
<dbReference type="SUPFAM" id="SSF110921">
    <property type="entry name" value="2-isopropylmalate synthase LeuA, allosteric (dimerisation) domain"/>
    <property type="match status" value="1"/>
</dbReference>
<evidence type="ECO:0000256" key="10">
    <source>
        <dbReference type="ARBA" id="ARBA00023304"/>
    </source>
</evidence>
<evidence type="ECO:0000256" key="11">
    <source>
        <dbReference type="ARBA" id="ARBA00037629"/>
    </source>
</evidence>
<dbReference type="Gene3D" id="1.10.238.260">
    <property type="match status" value="1"/>
</dbReference>
<feature type="binding site" evidence="12">
    <location>
        <position position="31"/>
    </location>
    <ligand>
        <name>Mn(2+)</name>
        <dbReference type="ChEBI" id="CHEBI:29035"/>
    </ligand>
</feature>
<gene>
    <name evidence="12 15" type="primary">leuA</name>
    <name evidence="15" type="ORF">GCM10010981_43210</name>
</gene>
<comment type="cofactor">
    <cofactor evidence="12">
        <name>Mn(2+)</name>
        <dbReference type="ChEBI" id="CHEBI:29035"/>
    </cofactor>
</comment>
<evidence type="ECO:0000256" key="4">
    <source>
        <dbReference type="ARBA" id="ARBA00018198"/>
    </source>
</evidence>
<dbReference type="PANTHER" id="PTHR10277:SF9">
    <property type="entry name" value="2-ISOPROPYLMALATE SYNTHASE 1, CHLOROPLASTIC-RELATED"/>
    <property type="match status" value="1"/>
</dbReference>
<feature type="binding site" evidence="12">
    <location>
        <position position="219"/>
    </location>
    <ligand>
        <name>Mn(2+)</name>
        <dbReference type="ChEBI" id="CHEBI:29035"/>
    </ligand>
</feature>
<reference evidence="16" key="1">
    <citation type="journal article" date="2019" name="Int. J. Syst. Evol. Microbiol.">
        <title>The Global Catalogue of Microorganisms (GCM) 10K type strain sequencing project: providing services to taxonomists for standard genome sequencing and annotation.</title>
        <authorList>
            <consortium name="The Broad Institute Genomics Platform"/>
            <consortium name="The Broad Institute Genome Sequencing Center for Infectious Disease"/>
            <person name="Wu L."/>
            <person name="Ma J."/>
        </authorList>
    </citation>
    <scope>NUCLEOTIDE SEQUENCE [LARGE SCALE GENOMIC DNA]</scope>
    <source>
        <strain evidence="16">CGMCC 1.15439</strain>
    </source>
</reference>
<dbReference type="Pfam" id="PF22617">
    <property type="entry name" value="HCS_D2"/>
    <property type="match status" value="1"/>
</dbReference>
<keyword evidence="10 12" id="KW-0100">Branched-chain amino acid biosynthesis</keyword>
<dbReference type="InterPro" id="IPR050073">
    <property type="entry name" value="2-IPM_HCS-like"/>
</dbReference>
<dbReference type="Pfam" id="PF08502">
    <property type="entry name" value="LeuA_dimer"/>
    <property type="match status" value="1"/>
</dbReference>
<proteinExistence type="inferred from homology"/>
<dbReference type="InterPro" id="IPR000891">
    <property type="entry name" value="PYR_CT"/>
</dbReference>
<dbReference type="RefSeq" id="WP_188797701.1">
    <property type="nucleotide sequence ID" value="NZ_BMJA01000005.1"/>
</dbReference>
<protein>
    <recommendedName>
        <fullName evidence="4 12">2-isopropylmalate synthase</fullName>
        <ecNumber evidence="3 12">2.3.3.13</ecNumber>
    </recommendedName>
    <alternativeName>
        <fullName evidence="12">Alpha-IPM synthase</fullName>
    </alternativeName>
    <alternativeName>
        <fullName evidence="12">Alpha-isopropylmalate synthase</fullName>
    </alternativeName>
</protein>
<keyword evidence="6 12" id="KW-0028">Amino-acid biosynthesis</keyword>
<dbReference type="HAMAP" id="MF_01025">
    <property type="entry name" value="LeuA_type1"/>
    <property type="match status" value="1"/>
</dbReference>
<evidence type="ECO:0000259" key="14">
    <source>
        <dbReference type="PROSITE" id="PS50991"/>
    </source>
</evidence>
<evidence type="ECO:0000256" key="5">
    <source>
        <dbReference type="ARBA" id="ARBA00022430"/>
    </source>
</evidence>
<dbReference type="EMBL" id="BMJA01000005">
    <property type="protein sequence ID" value="GGA49256.1"/>
    <property type="molecule type" value="Genomic_DNA"/>
</dbReference>
<evidence type="ECO:0000256" key="7">
    <source>
        <dbReference type="ARBA" id="ARBA00022679"/>
    </source>
</evidence>
<dbReference type="NCBIfam" id="TIGR00973">
    <property type="entry name" value="leuA_bact"/>
    <property type="match status" value="1"/>
</dbReference>
<dbReference type="NCBIfam" id="NF002086">
    <property type="entry name" value="PRK00915.1-3"/>
    <property type="match status" value="1"/>
</dbReference>
<evidence type="ECO:0000256" key="12">
    <source>
        <dbReference type="HAMAP-Rule" id="MF_01025"/>
    </source>
</evidence>
<dbReference type="PANTHER" id="PTHR10277">
    <property type="entry name" value="HOMOCITRATE SYNTHASE-RELATED"/>
    <property type="match status" value="1"/>
</dbReference>
<evidence type="ECO:0000256" key="1">
    <source>
        <dbReference type="ARBA" id="ARBA00004689"/>
    </source>
</evidence>
<keyword evidence="9 12" id="KW-0464">Manganese</keyword>
<keyword evidence="12" id="KW-0963">Cytoplasm</keyword>
<comment type="pathway">
    <text evidence="1 12">Amino-acid biosynthesis; L-leucine biosynthesis; L-leucine from 3-methyl-2-oxobutanoate: step 1/4.</text>
</comment>
<comment type="subunit">
    <text evidence="12">Homodimer.</text>
</comment>
<sequence>MTSATAQPNDPGESTESAEDRVRIFDTTLRDGEQAPGFSMDRRAKLCMAQALESLGVDVLEAGFPQASPDDFAAVEEIARSLRNTTVCALARCQTGDIDTSARALERAHRSRIHLFLSTSPLHREHKLGMSKQQVLDTAVASILHARKYCADVEFSAEDALRTEPEFLVEVFSAAIAAGATTVNVPDTVGYTTPSEIYELFTYLRQHVRDAHKAVFSSHCHDDLGMAVANSLAAVSGGARQVECTINGIGERAGNAALEEIVMALKVRAPRFGLRTNIDTHKLYPTSRLLSQVTGQAVQRNKAVVGDNAFAHESGIHQHGMLKHRNTYEIMRPEDVGIAETTLVLGKHSGRHALRQRLEALGHKLDDEAMDSVFKRFKALADRKRDIRDEDLEALALGQDPDATGPWHLTHLNTSSHLGSNATAAVKLRHDDGREVGEAAIGDGPVDAVLRAIERATGTDMELTGFHVRAISEGGDAQGQAQLTARHAQREWNGSSVSTDIIEATAHAALAIINRIERQVPKQHPQHSFTAERSHGGLHPDRRAHGRVQQETSA</sequence>
<accession>A0ABQ1GS00</accession>
<dbReference type="EC" id="2.3.3.13" evidence="3 12"/>
<evidence type="ECO:0000256" key="8">
    <source>
        <dbReference type="ARBA" id="ARBA00022723"/>
    </source>
</evidence>
<organism evidence="15 16">
    <name type="scientific">Dyella nitratireducens</name>
    <dbReference type="NCBI Taxonomy" id="1849580"/>
    <lineage>
        <taxon>Bacteria</taxon>
        <taxon>Pseudomonadati</taxon>
        <taxon>Pseudomonadota</taxon>
        <taxon>Gammaproteobacteria</taxon>
        <taxon>Lysobacterales</taxon>
        <taxon>Rhodanobacteraceae</taxon>
        <taxon>Dyella</taxon>
    </lineage>
</organism>
<feature type="domain" description="Pyruvate carboxyltransferase" evidence="14">
    <location>
        <begin position="22"/>
        <end position="284"/>
    </location>
</feature>
<evidence type="ECO:0000256" key="9">
    <source>
        <dbReference type="ARBA" id="ARBA00023211"/>
    </source>
</evidence>
<feature type="region of interest" description="Disordered" evidence="13">
    <location>
        <begin position="520"/>
        <end position="554"/>
    </location>
</feature>
<evidence type="ECO:0000313" key="16">
    <source>
        <dbReference type="Proteomes" id="UP000620046"/>
    </source>
</evidence>